<reference evidence="2" key="2">
    <citation type="journal article" date="2022" name="Microbiol. Resour. Announc.">
        <title>Whole-Genome Sequence of Entomortierella parvispora E1425, a Mucoromycotan Fungus Associated with Burkholderiaceae-Related Endosymbiotic Bacteria.</title>
        <authorList>
            <person name="Herlambang A."/>
            <person name="Guo Y."/>
            <person name="Takashima Y."/>
            <person name="Narisawa K."/>
            <person name="Ohta H."/>
            <person name="Nishizawa T."/>
        </authorList>
    </citation>
    <scope>NUCLEOTIDE SEQUENCE</scope>
    <source>
        <strain evidence="2">E1425</strain>
    </source>
</reference>
<dbReference type="OrthoDB" id="414243at2759"/>
<dbReference type="InterPro" id="IPR036282">
    <property type="entry name" value="Glutathione-S-Trfase_C_sf"/>
</dbReference>
<dbReference type="GO" id="GO:0006749">
    <property type="term" value="P:glutathione metabolic process"/>
    <property type="evidence" value="ECO:0007669"/>
    <property type="project" value="TreeGrafter"/>
</dbReference>
<dbReference type="Gene3D" id="1.20.1050.130">
    <property type="match status" value="1"/>
</dbReference>
<dbReference type="PANTHER" id="PTHR11571:SF150">
    <property type="entry name" value="GLUTATHIONE S-TRANSFERASE"/>
    <property type="match status" value="1"/>
</dbReference>
<dbReference type="Proteomes" id="UP000827284">
    <property type="component" value="Unassembled WGS sequence"/>
</dbReference>
<dbReference type="InterPro" id="IPR010987">
    <property type="entry name" value="Glutathione-S-Trfase_C-like"/>
</dbReference>
<protein>
    <recommendedName>
        <fullName evidence="1">GST C-terminal domain-containing protein</fullName>
    </recommendedName>
</protein>
<dbReference type="Pfam" id="PF14497">
    <property type="entry name" value="GST_C_3"/>
    <property type="match status" value="1"/>
</dbReference>
<keyword evidence="3" id="KW-1185">Reference proteome</keyword>
<dbReference type="EMBL" id="BQFW01000012">
    <property type="protein sequence ID" value="GJJ76153.1"/>
    <property type="molecule type" value="Genomic_DNA"/>
</dbReference>
<dbReference type="InterPro" id="IPR004046">
    <property type="entry name" value="GST_C"/>
</dbReference>
<comment type="caution">
    <text evidence="2">The sequence shown here is derived from an EMBL/GenBank/DDBJ whole genome shotgun (WGS) entry which is preliminary data.</text>
</comment>
<accession>A0A9P3HGI1</accession>
<dbReference type="InterPro" id="IPR050213">
    <property type="entry name" value="GST_superfamily"/>
</dbReference>
<dbReference type="PANTHER" id="PTHR11571">
    <property type="entry name" value="GLUTATHIONE S-TRANSFERASE"/>
    <property type="match status" value="1"/>
</dbReference>
<dbReference type="AlphaFoldDB" id="A0A9P3HGI1"/>
<gene>
    <name evidence="2" type="ORF">EMPS_08512</name>
</gene>
<evidence type="ECO:0000313" key="3">
    <source>
        <dbReference type="Proteomes" id="UP000827284"/>
    </source>
</evidence>
<proteinExistence type="predicted"/>
<dbReference type="GO" id="GO:0004364">
    <property type="term" value="F:glutathione transferase activity"/>
    <property type="evidence" value="ECO:0007669"/>
    <property type="project" value="TreeGrafter"/>
</dbReference>
<name>A0A9P3HGI1_9FUNG</name>
<dbReference type="SUPFAM" id="SSF47616">
    <property type="entry name" value="GST C-terminal domain-like"/>
    <property type="match status" value="1"/>
</dbReference>
<feature type="domain" description="GST C-terminal" evidence="1">
    <location>
        <begin position="22"/>
        <end position="158"/>
    </location>
</feature>
<evidence type="ECO:0000313" key="2">
    <source>
        <dbReference type="EMBL" id="GJJ76153.1"/>
    </source>
</evidence>
<evidence type="ECO:0000259" key="1">
    <source>
        <dbReference type="PROSITE" id="PS50405"/>
    </source>
</evidence>
<dbReference type="PROSITE" id="PS50405">
    <property type="entry name" value="GST_CTER"/>
    <property type="match status" value="1"/>
</dbReference>
<organism evidence="2 3">
    <name type="scientific">Entomortierella parvispora</name>
    <dbReference type="NCBI Taxonomy" id="205924"/>
    <lineage>
        <taxon>Eukaryota</taxon>
        <taxon>Fungi</taxon>
        <taxon>Fungi incertae sedis</taxon>
        <taxon>Mucoromycota</taxon>
        <taxon>Mortierellomycotina</taxon>
        <taxon>Mortierellomycetes</taxon>
        <taxon>Mortierellales</taxon>
        <taxon>Mortierellaceae</taxon>
        <taxon>Entomortierella</taxon>
    </lineage>
</organism>
<sequence length="168" mass="19203">MISETDAIERYLSRKFGFFGKTPFEEVVISQFVASNNTLIQQLVQRFFVLDKNSELKAQNKEKLLEGPIVDWIHIHEKHLSENPVAVAGEEEHGNGHYVGNSFSLADLKAVQVIDMLKSFSDELISKDKTPALWKVKENVEQTPSFQEWRATEDYQKLAESNLSLLGY</sequence>
<reference evidence="2" key="1">
    <citation type="submission" date="2021-11" db="EMBL/GenBank/DDBJ databases">
        <authorList>
            <person name="Herlambang A."/>
            <person name="Guo Y."/>
            <person name="Takashima Y."/>
            <person name="Nishizawa T."/>
        </authorList>
    </citation>
    <scope>NUCLEOTIDE SEQUENCE</scope>
    <source>
        <strain evidence="2">E1425</strain>
    </source>
</reference>